<evidence type="ECO:0000313" key="7">
    <source>
        <dbReference type="Proteomes" id="UP001221898"/>
    </source>
</evidence>
<evidence type="ECO:0000256" key="2">
    <source>
        <dbReference type="ARBA" id="ARBA00023180"/>
    </source>
</evidence>
<dbReference type="SMART" id="SM00409">
    <property type="entry name" value="IG"/>
    <property type="match status" value="1"/>
</dbReference>
<dbReference type="InterPro" id="IPR003597">
    <property type="entry name" value="Ig_C1-set"/>
</dbReference>
<proteinExistence type="predicted"/>
<dbReference type="PROSITE" id="PS50835">
    <property type="entry name" value="IG_LIKE"/>
    <property type="match status" value="2"/>
</dbReference>
<evidence type="ECO:0000259" key="5">
    <source>
        <dbReference type="PROSITE" id="PS50835"/>
    </source>
</evidence>
<dbReference type="Gene3D" id="2.60.40.10">
    <property type="entry name" value="Immunoglobulins"/>
    <property type="match status" value="2"/>
</dbReference>
<dbReference type="InterPro" id="IPR013106">
    <property type="entry name" value="Ig_V-set"/>
</dbReference>
<dbReference type="InterPro" id="IPR003599">
    <property type="entry name" value="Ig_sub"/>
</dbReference>
<keyword evidence="2" id="KW-0325">Glycoprotein</keyword>
<evidence type="ECO:0000313" key="6">
    <source>
        <dbReference type="EMBL" id="KAJ8357972.1"/>
    </source>
</evidence>
<sequence>VEVEAGGTVRLYCDVNEISTHCYTVLWTRINPRTRKMSTCKFISTEHATLQKVCSINIQNATVDDSGTYYCSAIHSKLIYIGNGSTVIVRKEKSTAFPPIEILWSSDKIHRPIVPLTCLVSGVVPQQARVFWVVGGEEKSGFAGSIWTKDGDAVIESTQNQVLVPAEVWERGALCTCVVEFDGRNASKSVQRQESCDVCAVLLYGAIAGAALIITVMISIAVCLLRGRHVGNNGNAREPRRATGTGHRPQHSGSQGSESQTVDNELYTEVQYATLEEASLGRRTNIVLH</sequence>
<feature type="transmembrane region" description="Helical" evidence="4">
    <location>
        <begin position="201"/>
        <end position="225"/>
    </location>
</feature>
<dbReference type="Proteomes" id="UP001221898">
    <property type="component" value="Unassembled WGS sequence"/>
</dbReference>
<keyword evidence="1" id="KW-1015">Disulfide bond</keyword>
<keyword evidence="4" id="KW-0812">Transmembrane</keyword>
<dbReference type="InterPro" id="IPR013783">
    <property type="entry name" value="Ig-like_fold"/>
</dbReference>
<reference evidence="6" key="1">
    <citation type="journal article" date="2023" name="Science">
        <title>Genome structures resolve the early diversification of teleost fishes.</title>
        <authorList>
            <person name="Parey E."/>
            <person name="Louis A."/>
            <person name="Montfort J."/>
            <person name="Bouchez O."/>
            <person name="Roques C."/>
            <person name="Iampietro C."/>
            <person name="Lluch J."/>
            <person name="Castinel A."/>
            <person name="Donnadieu C."/>
            <person name="Desvignes T."/>
            <person name="Floi Bucao C."/>
            <person name="Jouanno E."/>
            <person name="Wen M."/>
            <person name="Mejri S."/>
            <person name="Dirks R."/>
            <person name="Jansen H."/>
            <person name="Henkel C."/>
            <person name="Chen W.J."/>
            <person name="Zahm M."/>
            <person name="Cabau C."/>
            <person name="Klopp C."/>
            <person name="Thompson A.W."/>
            <person name="Robinson-Rechavi M."/>
            <person name="Braasch I."/>
            <person name="Lecointre G."/>
            <person name="Bobe J."/>
            <person name="Postlethwait J.H."/>
            <person name="Berthelot C."/>
            <person name="Roest Crollius H."/>
            <person name="Guiguen Y."/>
        </authorList>
    </citation>
    <scope>NUCLEOTIDE SEQUENCE</scope>
    <source>
        <strain evidence="6">NC1722</strain>
    </source>
</reference>
<keyword evidence="4" id="KW-1133">Transmembrane helix</keyword>
<feature type="non-terminal residue" evidence="6">
    <location>
        <position position="289"/>
    </location>
</feature>
<organism evidence="6 7">
    <name type="scientific">Aldrovandia affinis</name>
    <dbReference type="NCBI Taxonomy" id="143900"/>
    <lineage>
        <taxon>Eukaryota</taxon>
        <taxon>Metazoa</taxon>
        <taxon>Chordata</taxon>
        <taxon>Craniata</taxon>
        <taxon>Vertebrata</taxon>
        <taxon>Euteleostomi</taxon>
        <taxon>Actinopterygii</taxon>
        <taxon>Neopterygii</taxon>
        <taxon>Teleostei</taxon>
        <taxon>Notacanthiformes</taxon>
        <taxon>Halosauridae</taxon>
        <taxon>Aldrovandia</taxon>
    </lineage>
</organism>
<feature type="region of interest" description="Disordered" evidence="3">
    <location>
        <begin position="234"/>
        <end position="261"/>
    </location>
</feature>
<dbReference type="AlphaFoldDB" id="A0AAD7VY84"/>
<protein>
    <recommendedName>
        <fullName evidence="5">Ig-like domain-containing protein</fullName>
    </recommendedName>
</protein>
<keyword evidence="7" id="KW-1185">Reference proteome</keyword>
<gene>
    <name evidence="6" type="ORF">AAFF_G00047810</name>
</gene>
<feature type="domain" description="Ig-like" evidence="5">
    <location>
        <begin position="1"/>
        <end position="76"/>
    </location>
</feature>
<evidence type="ECO:0000256" key="1">
    <source>
        <dbReference type="ARBA" id="ARBA00023157"/>
    </source>
</evidence>
<dbReference type="PANTHER" id="PTHR19971">
    <property type="entry name" value="SIGNAL-REGULATORY PROTEIN BETA"/>
    <property type="match status" value="1"/>
</dbReference>
<comment type="caution">
    <text evidence="6">The sequence shown here is derived from an EMBL/GenBank/DDBJ whole genome shotgun (WGS) entry which is preliminary data.</text>
</comment>
<keyword evidence="4" id="KW-0472">Membrane</keyword>
<feature type="domain" description="Ig-like" evidence="5">
    <location>
        <begin position="98"/>
        <end position="191"/>
    </location>
</feature>
<evidence type="ECO:0000256" key="4">
    <source>
        <dbReference type="SAM" id="Phobius"/>
    </source>
</evidence>
<dbReference type="InterPro" id="IPR051755">
    <property type="entry name" value="Ig-like_CS_Receptor"/>
</dbReference>
<dbReference type="Pfam" id="PF07686">
    <property type="entry name" value="V-set"/>
    <property type="match status" value="1"/>
</dbReference>
<dbReference type="EMBL" id="JAINUG010001273">
    <property type="protein sequence ID" value="KAJ8357972.1"/>
    <property type="molecule type" value="Genomic_DNA"/>
</dbReference>
<dbReference type="SUPFAM" id="SSF48726">
    <property type="entry name" value="Immunoglobulin"/>
    <property type="match status" value="2"/>
</dbReference>
<dbReference type="Pfam" id="PF07654">
    <property type="entry name" value="C1-set"/>
    <property type="match status" value="1"/>
</dbReference>
<accession>A0AAD7VY84</accession>
<feature type="compositionally biased region" description="Polar residues" evidence="3">
    <location>
        <begin position="251"/>
        <end position="261"/>
    </location>
</feature>
<evidence type="ECO:0000256" key="3">
    <source>
        <dbReference type="SAM" id="MobiDB-lite"/>
    </source>
</evidence>
<dbReference type="InterPro" id="IPR007110">
    <property type="entry name" value="Ig-like_dom"/>
</dbReference>
<dbReference type="InterPro" id="IPR036179">
    <property type="entry name" value="Ig-like_dom_sf"/>
</dbReference>
<name>A0AAD7VY84_9TELE</name>